<dbReference type="InterPro" id="IPR033138">
    <property type="entry name" value="Cu_oxidase_CS"/>
</dbReference>
<reference evidence="5" key="1">
    <citation type="submission" date="2020-05" db="EMBL/GenBank/DDBJ databases">
        <authorList>
            <person name="Chiriac C."/>
            <person name="Salcher M."/>
            <person name="Ghai R."/>
            <person name="Kavagutti S V."/>
        </authorList>
    </citation>
    <scope>NUCLEOTIDE SEQUENCE</scope>
</reference>
<feature type="region of interest" description="Disordered" evidence="3">
    <location>
        <begin position="157"/>
        <end position="176"/>
    </location>
</feature>
<dbReference type="GO" id="GO:0046872">
    <property type="term" value="F:metal ion binding"/>
    <property type="evidence" value="ECO:0007669"/>
    <property type="project" value="UniProtKB-KW"/>
</dbReference>
<dbReference type="PANTHER" id="PTHR38439:SF3">
    <property type="entry name" value="COPPER-RESISTANT CUPROPROTEIN COPI"/>
    <property type="match status" value="1"/>
</dbReference>
<evidence type="ECO:0000259" key="4">
    <source>
        <dbReference type="Pfam" id="PF06525"/>
    </source>
</evidence>
<gene>
    <name evidence="5" type="ORF">UFOPK4057_00137</name>
</gene>
<dbReference type="InterPro" id="IPR050845">
    <property type="entry name" value="Cu-binding_ET"/>
</dbReference>
<keyword evidence="2" id="KW-0186">Copper</keyword>
<dbReference type="Pfam" id="PF06525">
    <property type="entry name" value="SoxE"/>
    <property type="match status" value="1"/>
</dbReference>
<feature type="compositionally biased region" description="Low complexity" evidence="3">
    <location>
        <begin position="157"/>
        <end position="169"/>
    </location>
</feature>
<dbReference type="PROSITE" id="PS00079">
    <property type="entry name" value="MULTICOPPER_OXIDASE1"/>
    <property type="match status" value="2"/>
</dbReference>
<evidence type="ECO:0000256" key="1">
    <source>
        <dbReference type="ARBA" id="ARBA00022723"/>
    </source>
</evidence>
<dbReference type="SUPFAM" id="SSF49503">
    <property type="entry name" value="Cupredoxins"/>
    <property type="match status" value="2"/>
</dbReference>
<evidence type="ECO:0000256" key="3">
    <source>
        <dbReference type="SAM" id="MobiDB-lite"/>
    </source>
</evidence>
<name>A0A6J7P0B1_9ZZZZ</name>
<evidence type="ECO:0000256" key="2">
    <source>
        <dbReference type="ARBA" id="ARBA00023008"/>
    </source>
</evidence>
<organism evidence="5">
    <name type="scientific">freshwater metagenome</name>
    <dbReference type="NCBI Taxonomy" id="449393"/>
    <lineage>
        <taxon>unclassified sequences</taxon>
        <taxon>metagenomes</taxon>
        <taxon>ecological metagenomes</taxon>
    </lineage>
</organism>
<dbReference type="PANTHER" id="PTHR38439">
    <property type="entry name" value="AURACYANIN-B"/>
    <property type="match status" value="1"/>
</dbReference>
<accession>A0A6J7P0B1</accession>
<dbReference type="InterPro" id="IPR049544">
    <property type="entry name" value="SoxE-like_C"/>
</dbReference>
<keyword evidence="1" id="KW-0479">Metal-binding</keyword>
<dbReference type="Gene3D" id="2.60.40.420">
    <property type="entry name" value="Cupredoxins - blue copper proteins"/>
    <property type="match status" value="2"/>
</dbReference>
<dbReference type="AlphaFoldDB" id="A0A6J7P0B1"/>
<feature type="domain" description="Sulfocyanin-like C-terminal" evidence="4">
    <location>
        <begin position="260"/>
        <end position="290"/>
    </location>
</feature>
<proteinExistence type="predicted"/>
<dbReference type="PROSITE" id="PS51257">
    <property type="entry name" value="PROKAR_LIPOPROTEIN"/>
    <property type="match status" value="1"/>
</dbReference>
<dbReference type="EMBL" id="CAFBPC010000018">
    <property type="protein sequence ID" value="CAB4997915.1"/>
    <property type="molecule type" value="Genomic_DNA"/>
</dbReference>
<sequence>MKVRLILTAAFALASAGLVSCGADPSDMTSTDGAPSANVISNKITGNVEEWKVKVSAQKAEAGEVIFAMANYGSIPHEFLVTKTSYEPGMIPVGDNNRFDEEDKGISVVDEIPEWEVNGAKVLRLNLEPGMYELLCNIEGHYGNGMHTSFEVVAGDSAGDAPTATTTPGESSDGDAVSNDITGSVQEWAVGVSAHEAKAGDVTFTMKNAGTIAHEFIIVKTDFALGEIPLGDNNRFDEEGEGVMVPGEIPEWEPGTTGTVTLKLDAGNYQLLCNIAGHYKNGMYTQLTVS</sequence>
<protein>
    <submittedName>
        <fullName evidence="5">Unannotated protein</fullName>
    </submittedName>
</protein>
<evidence type="ECO:0000313" key="5">
    <source>
        <dbReference type="EMBL" id="CAB4997915.1"/>
    </source>
</evidence>
<dbReference type="InterPro" id="IPR008972">
    <property type="entry name" value="Cupredoxin"/>
</dbReference>